<evidence type="ECO:0000256" key="5">
    <source>
        <dbReference type="SAM" id="SignalP"/>
    </source>
</evidence>
<dbReference type="AlphaFoldDB" id="A0A8J2YS42"/>
<dbReference type="SUPFAM" id="SSF103088">
    <property type="entry name" value="OmpA-like"/>
    <property type="match status" value="1"/>
</dbReference>
<dbReference type="PRINTS" id="PR01021">
    <property type="entry name" value="OMPADOMAIN"/>
</dbReference>
<feature type="domain" description="OmpA-like" evidence="6">
    <location>
        <begin position="73"/>
        <end position="190"/>
    </location>
</feature>
<keyword evidence="8" id="KW-1185">Reference proteome</keyword>
<dbReference type="InterPro" id="IPR036737">
    <property type="entry name" value="OmpA-like_sf"/>
</dbReference>
<dbReference type="Proteomes" id="UP000646365">
    <property type="component" value="Unassembled WGS sequence"/>
</dbReference>
<dbReference type="PROSITE" id="PS01068">
    <property type="entry name" value="OMPA_1"/>
    <property type="match status" value="1"/>
</dbReference>
<dbReference type="Gene3D" id="3.30.1330.60">
    <property type="entry name" value="OmpA-like domain"/>
    <property type="match status" value="1"/>
</dbReference>
<evidence type="ECO:0000313" key="7">
    <source>
        <dbReference type="EMBL" id="GGF11056.1"/>
    </source>
</evidence>
<organism evidence="7 8">
    <name type="scientific">Aliidongia dinghuensis</name>
    <dbReference type="NCBI Taxonomy" id="1867774"/>
    <lineage>
        <taxon>Bacteria</taxon>
        <taxon>Pseudomonadati</taxon>
        <taxon>Pseudomonadota</taxon>
        <taxon>Alphaproteobacteria</taxon>
        <taxon>Rhodospirillales</taxon>
        <taxon>Dongiaceae</taxon>
        <taxon>Aliidongia</taxon>
    </lineage>
</organism>
<dbReference type="PANTHER" id="PTHR30329">
    <property type="entry name" value="STATOR ELEMENT OF FLAGELLAR MOTOR COMPLEX"/>
    <property type="match status" value="1"/>
</dbReference>
<reference evidence="7" key="1">
    <citation type="journal article" date="2014" name="Int. J. Syst. Evol. Microbiol.">
        <title>Complete genome sequence of Corynebacterium casei LMG S-19264T (=DSM 44701T), isolated from a smear-ripened cheese.</title>
        <authorList>
            <consortium name="US DOE Joint Genome Institute (JGI-PGF)"/>
            <person name="Walter F."/>
            <person name="Albersmeier A."/>
            <person name="Kalinowski J."/>
            <person name="Ruckert C."/>
        </authorList>
    </citation>
    <scope>NUCLEOTIDE SEQUENCE</scope>
    <source>
        <strain evidence="7">CGMCC 1.15725</strain>
    </source>
</reference>
<dbReference type="PANTHER" id="PTHR30329:SF21">
    <property type="entry name" value="LIPOPROTEIN YIAD-RELATED"/>
    <property type="match status" value="1"/>
</dbReference>
<comment type="subcellular location">
    <subcellularLocation>
        <location evidence="1">Cell outer membrane</location>
    </subcellularLocation>
</comment>
<dbReference type="InterPro" id="IPR006664">
    <property type="entry name" value="OMP_bac"/>
</dbReference>
<dbReference type="EMBL" id="BMJQ01000003">
    <property type="protein sequence ID" value="GGF11056.1"/>
    <property type="molecule type" value="Genomic_DNA"/>
</dbReference>
<protein>
    <recommendedName>
        <fullName evidence="6">OmpA-like domain-containing protein</fullName>
    </recommendedName>
</protein>
<accession>A0A8J2YS42</accession>
<dbReference type="Pfam" id="PF00691">
    <property type="entry name" value="OmpA"/>
    <property type="match status" value="1"/>
</dbReference>
<keyword evidence="3" id="KW-0998">Cell outer membrane</keyword>
<proteinExistence type="predicted"/>
<keyword evidence="2 4" id="KW-0472">Membrane</keyword>
<gene>
    <name evidence="7" type="ORF">GCM10011611_15870</name>
</gene>
<dbReference type="PROSITE" id="PS51123">
    <property type="entry name" value="OMPA_2"/>
    <property type="match status" value="1"/>
</dbReference>
<evidence type="ECO:0000313" key="8">
    <source>
        <dbReference type="Proteomes" id="UP000646365"/>
    </source>
</evidence>
<dbReference type="InterPro" id="IPR006690">
    <property type="entry name" value="OMPA-like_CS"/>
</dbReference>
<dbReference type="CDD" id="cd07185">
    <property type="entry name" value="OmpA_C-like"/>
    <property type="match status" value="1"/>
</dbReference>
<dbReference type="InterPro" id="IPR050330">
    <property type="entry name" value="Bact_OuterMem_StrucFunc"/>
</dbReference>
<evidence type="ECO:0000256" key="3">
    <source>
        <dbReference type="ARBA" id="ARBA00023237"/>
    </source>
</evidence>
<reference evidence="7" key="2">
    <citation type="submission" date="2020-09" db="EMBL/GenBank/DDBJ databases">
        <authorList>
            <person name="Sun Q."/>
            <person name="Zhou Y."/>
        </authorList>
    </citation>
    <scope>NUCLEOTIDE SEQUENCE</scope>
    <source>
        <strain evidence="7">CGMCC 1.15725</strain>
    </source>
</reference>
<evidence type="ECO:0000256" key="4">
    <source>
        <dbReference type="PROSITE-ProRule" id="PRU00473"/>
    </source>
</evidence>
<evidence type="ECO:0000259" key="6">
    <source>
        <dbReference type="PROSITE" id="PS51123"/>
    </source>
</evidence>
<keyword evidence="5" id="KW-0732">Signal</keyword>
<evidence type="ECO:0000256" key="1">
    <source>
        <dbReference type="ARBA" id="ARBA00004442"/>
    </source>
</evidence>
<evidence type="ECO:0000256" key="2">
    <source>
        <dbReference type="ARBA" id="ARBA00023136"/>
    </source>
</evidence>
<feature type="signal peptide" evidence="5">
    <location>
        <begin position="1"/>
        <end position="33"/>
    </location>
</feature>
<dbReference type="GO" id="GO:0009279">
    <property type="term" value="C:cell outer membrane"/>
    <property type="evidence" value="ECO:0007669"/>
    <property type="project" value="UniProtKB-SubCell"/>
</dbReference>
<name>A0A8J2YS42_9PROT</name>
<dbReference type="InterPro" id="IPR006665">
    <property type="entry name" value="OmpA-like"/>
</dbReference>
<feature type="chain" id="PRO_5035191338" description="OmpA-like domain-containing protein" evidence="5">
    <location>
        <begin position="34"/>
        <end position="190"/>
    </location>
</feature>
<comment type="caution">
    <text evidence="7">The sequence shown here is derived from an EMBL/GenBank/DDBJ whole genome shotgun (WGS) entry which is preliminary data.</text>
</comment>
<dbReference type="RefSeq" id="WP_189044318.1">
    <property type="nucleotide sequence ID" value="NZ_BMJQ01000003.1"/>
</dbReference>
<sequence length="190" mass="19695">MTPNFRRLHFSRLPVMVALGLFVALGWDGAASAQATNSTKCAGSLNATQIVDCLKASPPVTRGLRVSNAPPAPPAASAGANLKVEFGFNSAALTGPATKALDNLGHALTDPSLKDASFQIAGHTDAVGSDEANLALSERRAAAVKDYLVAKYGIDQNRLKTVGYGKTQLLDPANPTSGVNRRVQVTIAGE</sequence>